<gene>
    <name evidence="2" type="ORF">HELGO_WM27291</name>
</gene>
<dbReference type="SUPFAM" id="SSF53098">
    <property type="entry name" value="Ribonuclease H-like"/>
    <property type="match status" value="1"/>
</dbReference>
<dbReference type="PANTHER" id="PTHR46889">
    <property type="entry name" value="TRANSPOSASE INSF FOR INSERTION SEQUENCE IS3B-RELATED"/>
    <property type="match status" value="1"/>
</dbReference>
<dbReference type="InterPro" id="IPR012337">
    <property type="entry name" value="RNaseH-like_sf"/>
</dbReference>
<name>A0A6S6T0B9_9BACT</name>
<dbReference type="InterPro" id="IPR001584">
    <property type="entry name" value="Integrase_cat-core"/>
</dbReference>
<dbReference type="Pfam" id="PF00665">
    <property type="entry name" value="rve"/>
    <property type="match status" value="1"/>
</dbReference>
<dbReference type="PROSITE" id="PS50994">
    <property type="entry name" value="INTEGRASE"/>
    <property type="match status" value="1"/>
</dbReference>
<proteinExistence type="predicted"/>
<dbReference type="PANTHER" id="PTHR46889:SF4">
    <property type="entry name" value="TRANSPOSASE INSO FOR INSERTION SEQUENCE ELEMENT IS911B-RELATED"/>
    <property type="match status" value="1"/>
</dbReference>
<dbReference type="AlphaFoldDB" id="A0A6S6T0B9"/>
<dbReference type="Gene3D" id="3.30.420.10">
    <property type="entry name" value="Ribonuclease H-like superfamily/Ribonuclease H"/>
    <property type="match status" value="1"/>
</dbReference>
<feature type="non-terminal residue" evidence="2">
    <location>
        <position position="167"/>
    </location>
</feature>
<dbReference type="InterPro" id="IPR036397">
    <property type="entry name" value="RNaseH_sf"/>
</dbReference>
<evidence type="ECO:0000259" key="1">
    <source>
        <dbReference type="PROSITE" id="PS50994"/>
    </source>
</evidence>
<protein>
    <submittedName>
        <fullName evidence="2">Mobile element protein</fullName>
    </submittedName>
</protein>
<organism evidence="2">
    <name type="scientific">uncultured Campylobacterales bacterium</name>
    <dbReference type="NCBI Taxonomy" id="352960"/>
    <lineage>
        <taxon>Bacteria</taxon>
        <taxon>Pseudomonadati</taxon>
        <taxon>Campylobacterota</taxon>
        <taxon>Epsilonproteobacteria</taxon>
        <taxon>Campylobacterales</taxon>
        <taxon>environmental samples</taxon>
    </lineage>
</organism>
<dbReference type="InterPro" id="IPR048020">
    <property type="entry name" value="Transpos_IS3"/>
</dbReference>
<evidence type="ECO:0000313" key="2">
    <source>
        <dbReference type="EMBL" id="CAA6816481.1"/>
    </source>
</evidence>
<sequence length="167" mass="19586">MNYPMILLCKCMKVSKSGYYYFKDKPISKRSRQNDELLLHIIEAFKESKRTYGSPRIYRVLRKKGIKTSLNRVARIMKKYGIYPEYSLRHKKSKLSKNYEGTTSNVLDREFKANEPNQKWVSDTTFISTKQGWLYLATIIDLYSRKVIGWSMSSSNNTGLVLKALEM</sequence>
<feature type="domain" description="Integrase catalytic" evidence="1">
    <location>
        <begin position="112"/>
        <end position="167"/>
    </location>
</feature>
<dbReference type="GO" id="GO:0015074">
    <property type="term" value="P:DNA integration"/>
    <property type="evidence" value="ECO:0007669"/>
    <property type="project" value="InterPro"/>
</dbReference>
<dbReference type="GO" id="GO:0003676">
    <property type="term" value="F:nucleic acid binding"/>
    <property type="evidence" value="ECO:0007669"/>
    <property type="project" value="InterPro"/>
</dbReference>
<dbReference type="InterPro" id="IPR025948">
    <property type="entry name" value="HTH-like_dom"/>
</dbReference>
<dbReference type="Pfam" id="PF13276">
    <property type="entry name" value="HTH_21"/>
    <property type="match status" value="1"/>
</dbReference>
<reference evidence="2" key="1">
    <citation type="submission" date="2020-01" db="EMBL/GenBank/DDBJ databases">
        <authorList>
            <person name="Meier V. D."/>
            <person name="Meier V D."/>
        </authorList>
    </citation>
    <scope>NUCLEOTIDE SEQUENCE</scope>
    <source>
        <strain evidence="2">HLG_WM_MAG_12</strain>
    </source>
</reference>
<dbReference type="EMBL" id="CACVAW010000069">
    <property type="protein sequence ID" value="CAA6816481.1"/>
    <property type="molecule type" value="Genomic_DNA"/>
</dbReference>
<dbReference type="InterPro" id="IPR050900">
    <property type="entry name" value="Transposase_IS3/IS150/IS904"/>
</dbReference>
<accession>A0A6S6T0B9</accession>
<dbReference type="NCBIfam" id="NF033516">
    <property type="entry name" value="transpos_IS3"/>
    <property type="match status" value="1"/>
</dbReference>